<dbReference type="Pfam" id="PF00041">
    <property type="entry name" value="fn3"/>
    <property type="match status" value="2"/>
</dbReference>
<dbReference type="FunFam" id="2.60.40.10:FF:000032">
    <property type="entry name" value="palladin isoform X1"/>
    <property type="match status" value="1"/>
</dbReference>
<evidence type="ECO:0000259" key="14">
    <source>
        <dbReference type="PROSITE" id="PS50853"/>
    </source>
</evidence>
<dbReference type="EMBL" id="BMAO01035643">
    <property type="protein sequence ID" value="GFR04942.1"/>
    <property type="molecule type" value="Genomic_DNA"/>
</dbReference>
<dbReference type="CDD" id="cd00096">
    <property type="entry name" value="Ig"/>
    <property type="match status" value="1"/>
</dbReference>
<keyword evidence="16" id="KW-1185">Reference proteome</keyword>
<keyword evidence="6 12" id="KW-1133">Transmembrane helix</keyword>
<keyword evidence="8" id="KW-1015">Disulfide bond</keyword>
<accession>A0A8X6LE03</accession>
<dbReference type="OrthoDB" id="10056271at2759"/>
<evidence type="ECO:0000256" key="12">
    <source>
        <dbReference type="SAM" id="Phobius"/>
    </source>
</evidence>
<evidence type="ECO:0000259" key="13">
    <source>
        <dbReference type="PROSITE" id="PS50835"/>
    </source>
</evidence>
<dbReference type="SMART" id="SM00409">
    <property type="entry name" value="IG"/>
    <property type="match status" value="5"/>
</dbReference>
<dbReference type="GO" id="GO:0005886">
    <property type="term" value="C:plasma membrane"/>
    <property type="evidence" value="ECO:0007669"/>
    <property type="project" value="UniProtKB-ARBA"/>
</dbReference>
<dbReference type="GO" id="GO:0007155">
    <property type="term" value="P:cell adhesion"/>
    <property type="evidence" value="ECO:0007669"/>
    <property type="project" value="UniProtKB-KW"/>
</dbReference>
<keyword evidence="10" id="KW-0393">Immunoglobulin domain</keyword>
<dbReference type="PROSITE" id="PS50853">
    <property type="entry name" value="FN3"/>
    <property type="match status" value="2"/>
</dbReference>
<evidence type="ECO:0000313" key="15">
    <source>
        <dbReference type="EMBL" id="GFR04942.1"/>
    </source>
</evidence>
<comment type="subcellular location">
    <subcellularLocation>
        <location evidence="1">Membrane</location>
        <topology evidence="1">Single-pass membrane protein</topology>
    </subcellularLocation>
</comment>
<dbReference type="InterPro" id="IPR050964">
    <property type="entry name" value="Striated_Muscle_Regulatory"/>
</dbReference>
<dbReference type="GO" id="GO:0009653">
    <property type="term" value="P:anatomical structure morphogenesis"/>
    <property type="evidence" value="ECO:0007669"/>
    <property type="project" value="UniProtKB-ARBA"/>
</dbReference>
<dbReference type="InterPro" id="IPR009138">
    <property type="entry name" value="Neural_cell_adh"/>
</dbReference>
<evidence type="ECO:0000256" key="7">
    <source>
        <dbReference type="ARBA" id="ARBA00023136"/>
    </source>
</evidence>
<dbReference type="InterPro" id="IPR036116">
    <property type="entry name" value="FN3_sf"/>
</dbReference>
<feature type="domain" description="Ig-like" evidence="13">
    <location>
        <begin position="417"/>
        <end position="506"/>
    </location>
</feature>
<feature type="domain" description="Fibronectin type-III" evidence="14">
    <location>
        <begin position="615"/>
        <end position="721"/>
    </location>
</feature>
<keyword evidence="2 12" id="KW-0812">Transmembrane</keyword>
<dbReference type="InterPro" id="IPR036179">
    <property type="entry name" value="Ig-like_dom_sf"/>
</dbReference>
<dbReference type="SUPFAM" id="SSF49265">
    <property type="entry name" value="Fibronectin type III"/>
    <property type="match status" value="1"/>
</dbReference>
<organism evidence="15 16">
    <name type="scientific">Trichonephila clavata</name>
    <name type="common">Joro spider</name>
    <name type="synonym">Nephila clavata</name>
    <dbReference type="NCBI Taxonomy" id="2740835"/>
    <lineage>
        <taxon>Eukaryota</taxon>
        <taxon>Metazoa</taxon>
        <taxon>Ecdysozoa</taxon>
        <taxon>Arthropoda</taxon>
        <taxon>Chelicerata</taxon>
        <taxon>Arachnida</taxon>
        <taxon>Araneae</taxon>
        <taxon>Araneomorphae</taxon>
        <taxon>Entelegynae</taxon>
        <taxon>Araneoidea</taxon>
        <taxon>Nephilidae</taxon>
        <taxon>Trichonephila</taxon>
    </lineage>
</organism>
<feature type="domain" description="Ig-like" evidence="13">
    <location>
        <begin position="35"/>
        <end position="132"/>
    </location>
</feature>
<comment type="caution">
    <text evidence="15">The sequence shown here is derived from an EMBL/GenBank/DDBJ whole genome shotgun (WGS) entry which is preliminary data.</text>
</comment>
<keyword evidence="4" id="KW-0677">Repeat</keyword>
<evidence type="ECO:0000313" key="16">
    <source>
        <dbReference type="Proteomes" id="UP000887116"/>
    </source>
</evidence>
<protein>
    <submittedName>
        <fullName evidence="15">Fasciclin-2</fullName>
    </submittedName>
</protein>
<evidence type="ECO:0000256" key="1">
    <source>
        <dbReference type="ARBA" id="ARBA00004167"/>
    </source>
</evidence>
<dbReference type="SUPFAM" id="SSF48726">
    <property type="entry name" value="Immunoglobulin"/>
    <property type="match status" value="5"/>
</dbReference>
<dbReference type="PANTHER" id="PTHR13817:SF73">
    <property type="entry name" value="FIBRONECTIN TYPE-III DOMAIN-CONTAINING PROTEIN"/>
    <property type="match status" value="1"/>
</dbReference>
<feature type="domain" description="Fibronectin type-III" evidence="14">
    <location>
        <begin position="514"/>
        <end position="614"/>
    </location>
</feature>
<evidence type="ECO:0000256" key="10">
    <source>
        <dbReference type="ARBA" id="ARBA00023319"/>
    </source>
</evidence>
<sequence>MVNENCSICKKDFILELTLYEAGVCQILLVRCEEPKLVISPPLTSLYAPAGKPFGLMCKGEAQDAEDGAFTDMRWINPRGENIQEGTPGVKEYGLDSLKLSFVNPKVDDSGTYKCTALYSNTKTLEVTTNLTFYDDIKFEECEAVQNLVVGKEGKVSCRPVGNPQPSINWEKNKQRIRSERVAVTPSGIVISSVTPEDEGLYTVEAFVPATGTNRYKNITVNVLTPPRIIELPEEFIAIQGEQYTITCRADGSNPLTYSWFDPQLRDLSSIEGFRVDGGLLTMTRVDRNAGGEYKCKVSNPAGDDEASLNLEVQVRPNIVQLGNLTREEGKIAEIECRAEGVPRPTLSIRKDNSYTPLQDGQEERIVLEELEEGDFSILRLQISSLKRSDDGLYYCKASNAAGDAEKAGHIEVQFKPDMNLTPTTTVKAWSANPANLSCVAEANPNATLSWRFQNEPIDPSDERYKIYGGVSYSSLLVQTDRKSQYEVFGMYTCEAKNALGENSINIFLEEATEPGQVTQIVFDKVTSTTLTFQLMGPGNTGGLPITHYIMKYRLASEPEQASTIVEWAKDMPYILSNLRPRATYHFSVAARNVVGDGPWKTADYIMPAETVPDPPTIITEQETISNYPDRFEVRWEVPNDNGEPITQFEIRYLKVERGIKGWSQVDKAVERSIRSWESNPSYELVGLHPDTYYKIEIRATNKIGNSQPESVVIRTRAGEVNDDHTSMLDEPVISLPIIIAIVLVALFVILVILDITCFFRFHCGLLYLMRYRTCGRSPEKMQGGMEEGRACVKEVSTASNGKIKSDLRSPSSPDQLPPPDKLSNYEEKPKHEVDNLAFENRDTRPADLIIDENFKNKSPKGSKTSIGKSSPV</sequence>
<evidence type="ECO:0000256" key="3">
    <source>
        <dbReference type="ARBA" id="ARBA00022729"/>
    </source>
</evidence>
<dbReference type="PANTHER" id="PTHR13817">
    <property type="entry name" value="TITIN"/>
    <property type="match status" value="1"/>
</dbReference>
<name>A0A8X6LE03_TRICU</name>
<dbReference type="SMART" id="SM00060">
    <property type="entry name" value="FN3"/>
    <property type="match status" value="2"/>
</dbReference>
<dbReference type="InterPro" id="IPR007110">
    <property type="entry name" value="Ig-like_dom"/>
</dbReference>
<evidence type="ECO:0000256" key="4">
    <source>
        <dbReference type="ARBA" id="ARBA00022737"/>
    </source>
</evidence>
<feature type="region of interest" description="Disordered" evidence="11">
    <location>
        <begin position="802"/>
        <end position="873"/>
    </location>
</feature>
<keyword evidence="5" id="KW-0130">Cell adhesion</keyword>
<feature type="transmembrane region" description="Helical" evidence="12">
    <location>
        <begin position="736"/>
        <end position="762"/>
    </location>
</feature>
<dbReference type="InterPro" id="IPR003598">
    <property type="entry name" value="Ig_sub2"/>
</dbReference>
<feature type="compositionally biased region" description="Basic and acidic residues" evidence="11">
    <location>
        <begin position="824"/>
        <end position="846"/>
    </location>
</feature>
<dbReference type="Gene3D" id="2.60.40.10">
    <property type="entry name" value="Immunoglobulins"/>
    <property type="match status" value="6"/>
</dbReference>
<dbReference type="SMART" id="SM00408">
    <property type="entry name" value="IGc2"/>
    <property type="match status" value="5"/>
</dbReference>
<dbReference type="Pfam" id="PF07679">
    <property type="entry name" value="I-set"/>
    <property type="match status" value="1"/>
</dbReference>
<gene>
    <name evidence="15" type="primary">FAS2</name>
    <name evidence="15" type="ORF">TNCT_236222</name>
</gene>
<evidence type="ECO:0000256" key="2">
    <source>
        <dbReference type="ARBA" id="ARBA00022692"/>
    </source>
</evidence>
<keyword evidence="9" id="KW-0325">Glycoprotein</keyword>
<dbReference type="InterPro" id="IPR003961">
    <property type="entry name" value="FN3_dom"/>
</dbReference>
<dbReference type="Pfam" id="PF13927">
    <property type="entry name" value="Ig_3"/>
    <property type="match status" value="3"/>
</dbReference>
<keyword evidence="3" id="KW-0732">Signal</keyword>
<dbReference type="GO" id="GO:0030154">
    <property type="term" value="P:cell differentiation"/>
    <property type="evidence" value="ECO:0007669"/>
    <property type="project" value="UniProtKB-ARBA"/>
</dbReference>
<evidence type="ECO:0000256" key="6">
    <source>
        <dbReference type="ARBA" id="ARBA00022989"/>
    </source>
</evidence>
<evidence type="ECO:0000256" key="5">
    <source>
        <dbReference type="ARBA" id="ARBA00022889"/>
    </source>
</evidence>
<dbReference type="InterPro" id="IPR013098">
    <property type="entry name" value="Ig_I-set"/>
</dbReference>
<dbReference type="PRINTS" id="PR01838">
    <property type="entry name" value="NCAMFAMILY"/>
</dbReference>
<dbReference type="InterPro" id="IPR003599">
    <property type="entry name" value="Ig_sub"/>
</dbReference>
<evidence type="ECO:0000256" key="8">
    <source>
        <dbReference type="ARBA" id="ARBA00023157"/>
    </source>
</evidence>
<dbReference type="CDD" id="cd00063">
    <property type="entry name" value="FN3"/>
    <property type="match status" value="2"/>
</dbReference>
<dbReference type="InterPro" id="IPR013783">
    <property type="entry name" value="Ig-like_fold"/>
</dbReference>
<evidence type="ECO:0000256" key="11">
    <source>
        <dbReference type="SAM" id="MobiDB-lite"/>
    </source>
</evidence>
<feature type="domain" description="Ig-like" evidence="13">
    <location>
        <begin position="151"/>
        <end position="220"/>
    </location>
</feature>
<feature type="compositionally biased region" description="Polar residues" evidence="11">
    <location>
        <begin position="860"/>
        <end position="873"/>
    </location>
</feature>
<evidence type="ECO:0000256" key="9">
    <source>
        <dbReference type="ARBA" id="ARBA00023180"/>
    </source>
</evidence>
<feature type="domain" description="Ig-like" evidence="13">
    <location>
        <begin position="317"/>
        <end position="412"/>
    </location>
</feature>
<proteinExistence type="predicted"/>
<feature type="domain" description="Ig-like" evidence="13">
    <location>
        <begin position="227"/>
        <end position="310"/>
    </location>
</feature>
<dbReference type="Proteomes" id="UP000887116">
    <property type="component" value="Unassembled WGS sequence"/>
</dbReference>
<dbReference type="AlphaFoldDB" id="A0A8X6LE03"/>
<dbReference type="PROSITE" id="PS50835">
    <property type="entry name" value="IG_LIKE"/>
    <property type="match status" value="5"/>
</dbReference>
<reference evidence="15" key="1">
    <citation type="submission" date="2020-07" db="EMBL/GenBank/DDBJ databases">
        <title>Multicomponent nature underlies the extraordinary mechanical properties of spider dragline silk.</title>
        <authorList>
            <person name="Kono N."/>
            <person name="Nakamura H."/>
            <person name="Mori M."/>
            <person name="Yoshida Y."/>
            <person name="Ohtoshi R."/>
            <person name="Malay A.D."/>
            <person name="Moran D.A.P."/>
            <person name="Tomita M."/>
            <person name="Numata K."/>
            <person name="Arakawa K."/>
        </authorList>
    </citation>
    <scope>NUCLEOTIDE SEQUENCE</scope>
</reference>
<keyword evidence="7 12" id="KW-0472">Membrane</keyword>